<dbReference type="InterPro" id="IPR037171">
    <property type="entry name" value="NagB/RpiA_transferase-like"/>
</dbReference>
<evidence type="ECO:0000259" key="1">
    <source>
        <dbReference type="Pfam" id="PF02589"/>
    </source>
</evidence>
<keyword evidence="3" id="KW-1185">Reference proteome</keyword>
<accession>A0A6N7XG23</accession>
<evidence type="ECO:0000313" key="3">
    <source>
        <dbReference type="Proteomes" id="UP000469523"/>
    </source>
</evidence>
<dbReference type="EMBL" id="VUNQ01000009">
    <property type="protein sequence ID" value="MSU00991.1"/>
    <property type="molecule type" value="Genomic_DNA"/>
</dbReference>
<dbReference type="PIRSF" id="PIRSF020269">
    <property type="entry name" value="DUF1121"/>
    <property type="match status" value="1"/>
</dbReference>
<sequence>MVKLIKTTLDNLKRNNMQGYFIEDSKDLFPLLDKLILQGSTVGSGDSVTLEQLGVFDFIRKGNYIFYDKHIENLTSIEKRELYIKNFSVDNFITGCNAITVSGELVNIDGNGSRVAPMIYGPSQVIVIVGKNKIVNNINEAIERVRQISAPLDAKRLKKETPCTKLDRCIDCKHPQRICNSFVVIARQFDYERIKVIIINEDMGY</sequence>
<dbReference type="Proteomes" id="UP000469523">
    <property type="component" value="Unassembled WGS sequence"/>
</dbReference>
<dbReference type="AlphaFoldDB" id="A0A6N7XG23"/>
<dbReference type="PANTHER" id="PTHR36179:SF2">
    <property type="entry name" value="LUD DOMAIN-CONTAINING PROTEIN"/>
    <property type="match status" value="1"/>
</dbReference>
<reference evidence="2 3" key="1">
    <citation type="submission" date="2019-09" db="EMBL/GenBank/DDBJ databases">
        <title>In-depth cultivation of the pig gut microbiome towards novel bacterial diversity and tailored functional studies.</title>
        <authorList>
            <person name="Wylensek D."/>
            <person name="Hitch T.C.A."/>
            <person name="Clavel T."/>
        </authorList>
    </citation>
    <scope>NUCLEOTIDE SEQUENCE [LARGE SCALE GENOMIC DNA]</scope>
    <source>
        <strain evidence="2 3">WCA3-693-APC-4?</strain>
    </source>
</reference>
<name>A0A6N7XG23_9FIRM</name>
<dbReference type="Pfam" id="PF02589">
    <property type="entry name" value="LUD_dom"/>
    <property type="match status" value="1"/>
</dbReference>
<dbReference type="InterPro" id="IPR003741">
    <property type="entry name" value="LUD_dom"/>
</dbReference>
<dbReference type="RefSeq" id="WP_154439412.1">
    <property type="nucleotide sequence ID" value="NZ_VUNQ01000009.1"/>
</dbReference>
<proteinExistence type="predicted"/>
<organism evidence="2 3">
    <name type="scientific">Tissierella pigra</name>
    <dbReference type="NCBI Taxonomy" id="2607614"/>
    <lineage>
        <taxon>Bacteria</taxon>
        <taxon>Bacillati</taxon>
        <taxon>Bacillota</taxon>
        <taxon>Tissierellia</taxon>
        <taxon>Tissierellales</taxon>
        <taxon>Tissierellaceae</taxon>
        <taxon>Tissierella</taxon>
    </lineage>
</organism>
<feature type="domain" description="LUD" evidence="1">
    <location>
        <begin position="6"/>
        <end position="199"/>
    </location>
</feature>
<dbReference type="InterPro" id="IPR009501">
    <property type="entry name" value="UCP020269"/>
</dbReference>
<comment type="caution">
    <text evidence="2">The sequence shown here is derived from an EMBL/GenBank/DDBJ whole genome shotgun (WGS) entry which is preliminary data.</text>
</comment>
<dbReference type="SUPFAM" id="SSF100950">
    <property type="entry name" value="NagB/RpiA/CoA transferase-like"/>
    <property type="match status" value="1"/>
</dbReference>
<evidence type="ECO:0000313" key="2">
    <source>
        <dbReference type="EMBL" id="MSU00991.1"/>
    </source>
</evidence>
<gene>
    <name evidence="2" type="ORF">FYJ83_05870</name>
</gene>
<dbReference type="PANTHER" id="PTHR36179">
    <property type="entry name" value="LUD_DOM DOMAIN-CONTAINING PROTEIN"/>
    <property type="match status" value="1"/>
</dbReference>
<protein>
    <submittedName>
        <fullName evidence="2">Lactate utilization protein</fullName>
    </submittedName>
</protein>